<dbReference type="AlphaFoldDB" id="A0A1G2BAA6"/>
<comment type="caution">
    <text evidence="1">The sequence shown here is derived from an EMBL/GenBank/DDBJ whole genome shotgun (WGS) entry which is preliminary data.</text>
</comment>
<reference evidence="1 2" key="1">
    <citation type="journal article" date="2016" name="Nat. Commun.">
        <title>Thousands of microbial genomes shed light on interconnected biogeochemical processes in an aquifer system.</title>
        <authorList>
            <person name="Anantharaman K."/>
            <person name="Brown C.T."/>
            <person name="Hug L.A."/>
            <person name="Sharon I."/>
            <person name="Castelle C.J."/>
            <person name="Probst A.J."/>
            <person name="Thomas B.C."/>
            <person name="Singh A."/>
            <person name="Wilkins M.J."/>
            <person name="Karaoz U."/>
            <person name="Brodie E.L."/>
            <person name="Williams K.H."/>
            <person name="Hubbard S.S."/>
            <person name="Banfield J.F."/>
        </authorList>
    </citation>
    <scope>NUCLEOTIDE SEQUENCE [LARGE SCALE GENOMIC DNA]</scope>
</reference>
<organism evidence="1 2">
    <name type="scientific">Candidatus Kerfeldbacteria bacterium RIFOXYB2_FULL_38_14</name>
    <dbReference type="NCBI Taxonomy" id="1798547"/>
    <lineage>
        <taxon>Bacteria</taxon>
        <taxon>Candidatus Kerfeldiibacteriota</taxon>
    </lineage>
</organism>
<evidence type="ECO:0000313" key="1">
    <source>
        <dbReference type="EMBL" id="OGY86042.1"/>
    </source>
</evidence>
<name>A0A1G2BAA6_9BACT</name>
<dbReference type="Pfam" id="PF13196">
    <property type="entry name" value="DUF4012"/>
    <property type="match status" value="1"/>
</dbReference>
<gene>
    <name evidence="1" type="ORF">A2319_00535</name>
</gene>
<dbReference type="Proteomes" id="UP000176420">
    <property type="component" value="Unassembled WGS sequence"/>
</dbReference>
<dbReference type="EMBL" id="MHKI01000026">
    <property type="protein sequence ID" value="OGY86042.1"/>
    <property type="molecule type" value="Genomic_DNA"/>
</dbReference>
<accession>A0A1G2BAA6</accession>
<protein>
    <recommendedName>
        <fullName evidence="3">DUF4012 domain-containing protein</fullName>
    </recommendedName>
</protein>
<proteinExistence type="predicted"/>
<sequence length="662" mass="74598">MLNFIKKEEKKIRKIKKKVHKFKNWKKIIFIFIFSIILFCVGSVVWAAINIGNLKLIYSESLAAKQSFEYAQADLGEMNFTQAKINLDEANAHFELAKKKFSRFKIFKVFPGLNPQIKAVANILQAGSNLSSGLSTLTDVADQLNKMISDKNKSFAEISKKDRKAVLKRLYESNADLQGVKAEVEMAAFLIDDIPEHGLLGPINDAVAPLKEQLPTLEAIIYQAIPLAQVIPKIAGYPEATTCLFFLQNNNELRPTGGFLGTYGELTLDAGDLSKLYTENVYVLDEKNTNKITEPAPLPLQQQTKTAQAFLRNENWWPDFPTSARKMESKFIEEGGNPDVSCVMVINIPFIVDLMGFTGPIKSGDQEFNQENLFAALQHQVEFGYYEEGLNPMDRKDVIGDIGGAMVSRLYALPQSEFPALWETFKKNANEKHIQIYYNDSVIQSLISELNWAGEMQNYDSDYVMVVDANVSALKTDEVMERELTHKVYEENGQYLGETSMLYRNNGSFTKIHTRYRTYTRIYLPQGAQLIDYSGYLTGDKLQNGVPTAPEVYDESFDKPDGSKTTYTVVAGFIAIEPQATGTLWIKYVLPASVTDDINNKNYSLYVQKQGGTLNHKLNFSFDIGQKIENASGLDLTPEIRDNNVSLTTDLLLDRKLNIMLK</sequence>
<evidence type="ECO:0000313" key="2">
    <source>
        <dbReference type="Proteomes" id="UP000176420"/>
    </source>
</evidence>
<dbReference type="InterPro" id="IPR025101">
    <property type="entry name" value="DUF4012"/>
</dbReference>
<evidence type="ECO:0008006" key="3">
    <source>
        <dbReference type="Google" id="ProtNLM"/>
    </source>
</evidence>